<feature type="domain" description="YCII-related" evidence="2">
    <location>
        <begin position="22"/>
        <end position="107"/>
    </location>
</feature>
<dbReference type="InterPro" id="IPR011008">
    <property type="entry name" value="Dimeric_a/b-barrel"/>
</dbReference>
<reference evidence="3 4" key="1">
    <citation type="submission" date="2016-10" db="EMBL/GenBank/DDBJ databases">
        <authorList>
            <person name="Cai Z."/>
        </authorList>
    </citation>
    <scope>NUCLEOTIDE SEQUENCE [LARGE SCALE GENOMIC DNA]</scope>
    <source>
        <strain evidence="3 4">CGMCC 1.10826</strain>
    </source>
</reference>
<proteinExistence type="inferred from homology"/>
<evidence type="ECO:0000313" key="3">
    <source>
        <dbReference type="EMBL" id="SSA46426.1"/>
    </source>
</evidence>
<sequence>MKYLVMLIGDGDLPPWDTLSPEEQGAAMQRFADFDAACEARDGVQILAGEALGQGPGAATVMRTRAGKVTLTEGPYAEVLEGLGGFYLVEVPDLDVLVDLLTALPPYDIQLSPVVDPY</sequence>
<dbReference type="Gene3D" id="3.30.70.1060">
    <property type="entry name" value="Dimeric alpha+beta barrel"/>
    <property type="match status" value="1"/>
</dbReference>
<accession>A0A2Y9AQU3</accession>
<dbReference type="EMBL" id="UETB01000017">
    <property type="protein sequence ID" value="SSA46426.1"/>
    <property type="molecule type" value="Genomic_DNA"/>
</dbReference>
<dbReference type="PANTHER" id="PTHR35174">
    <property type="entry name" value="BLL7171 PROTEIN-RELATED"/>
    <property type="match status" value="1"/>
</dbReference>
<dbReference type="Pfam" id="PF03795">
    <property type="entry name" value="YCII"/>
    <property type="match status" value="1"/>
</dbReference>
<protein>
    <submittedName>
        <fullName evidence="3">Uncharacterized conserved protein</fullName>
    </submittedName>
</protein>
<name>A0A2Y9AQU3_9MICO</name>
<dbReference type="SUPFAM" id="SSF54909">
    <property type="entry name" value="Dimeric alpha+beta barrel"/>
    <property type="match status" value="1"/>
</dbReference>
<dbReference type="InterPro" id="IPR005545">
    <property type="entry name" value="YCII"/>
</dbReference>
<evidence type="ECO:0000313" key="4">
    <source>
        <dbReference type="Proteomes" id="UP000250222"/>
    </source>
</evidence>
<keyword evidence="4" id="KW-1185">Reference proteome</keyword>
<dbReference type="RefSeq" id="WP_181424691.1">
    <property type="nucleotide sequence ID" value="NZ_QKLZ01000017.1"/>
</dbReference>
<dbReference type="Proteomes" id="UP000250222">
    <property type="component" value="Unassembled WGS sequence"/>
</dbReference>
<dbReference type="AlphaFoldDB" id="A0A2Y9AQU3"/>
<evidence type="ECO:0000256" key="1">
    <source>
        <dbReference type="ARBA" id="ARBA00007689"/>
    </source>
</evidence>
<comment type="similarity">
    <text evidence="1">Belongs to the YciI family.</text>
</comment>
<gene>
    <name evidence="3" type="ORF">SAMN05216184_11748</name>
</gene>
<evidence type="ECO:0000259" key="2">
    <source>
        <dbReference type="Pfam" id="PF03795"/>
    </source>
</evidence>
<organism evidence="3 4">
    <name type="scientific">Georgenia satyanarayanai</name>
    <dbReference type="NCBI Taxonomy" id="860221"/>
    <lineage>
        <taxon>Bacteria</taxon>
        <taxon>Bacillati</taxon>
        <taxon>Actinomycetota</taxon>
        <taxon>Actinomycetes</taxon>
        <taxon>Micrococcales</taxon>
        <taxon>Bogoriellaceae</taxon>
        <taxon>Georgenia</taxon>
    </lineage>
</organism>
<dbReference type="PANTHER" id="PTHR35174:SF3">
    <property type="entry name" value="BLL7171 PROTEIN"/>
    <property type="match status" value="1"/>
</dbReference>